<dbReference type="RefSeq" id="WP_200585130.1">
    <property type="nucleotide sequence ID" value="NZ_JAEHFY010000006.1"/>
</dbReference>
<organism evidence="1 2">
    <name type="scientific">Pedobacter segetis</name>
    <dbReference type="NCBI Taxonomy" id="2793069"/>
    <lineage>
        <taxon>Bacteria</taxon>
        <taxon>Pseudomonadati</taxon>
        <taxon>Bacteroidota</taxon>
        <taxon>Sphingobacteriia</taxon>
        <taxon>Sphingobacteriales</taxon>
        <taxon>Sphingobacteriaceae</taxon>
        <taxon>Pedobacter</taxon>
    </lineage>
</organism>
<evidence type="ECO:0000313" key="2">
    <source>
        <dbReference type="Proteomes" id="UP000660024"/>
    </source>
</evidence>
<dbReference type="EMBL" id="JAEHFY010000006">
    <property type="protein sequence ID" value="MBK0382349.1"/>
    <property type="molecule type" value="Genomic_DNA"/>
</dbReference>
<protein>
    <submittedName>
        <fullName evidence="1">Uncharacterized protein</fullName>
    </submittedName>
</protein>
<accession>A0ABS1BHL4</accession>
<dbReference type="PROSITE" id="PS51257">
    <property type="entry name" value="PROKAR_LIPOPROTEIN"/>
    <property type="match status" value="1"/>
</dbReference>
<name>A0ABS1BHL4_9SPHI</name>
<evidence type="ECO:0000313" key="1">
    <source>
        <dbReference type="EMBL" id="MBK0382349.1"/>
    </source>
</evidence>
<sequence length="433" mass="47125">MKSINIKLAFSIIFMLVLGMIACKKDKDNVSNGLSSIKDVVTTNDYVYNLATKKLTPDTSINANIKSEIGLKFIYSYLIRLQKSDSLINIAYVPADSKNDYDLMIPVSAFGKANLSTATAIKNVVKRVDNSTDQSIIKLTSFQPPLPKLENFPDSKLPDVNNKILITGKASSETGLKKIEILDDSQGAYTVVTTISSLNGAKTYDVNYTYTYRANTANLKIIATDNFDIKAEYIIKVPALPYTLYQNVEMSAQGSATSTVTNNHFFVSNGTVAGSCSLNTDQELMDFVLYGSSSSGLQFYNPQNAGNIAKNFKCGADIWTIPDITKLKNTRLKVLTPGDPTIDALYTNFNANNIPDLKDNGFFAGISAPSGNTAKYLPGTSGTFDATSAKLIWIQIANTGGTFTNCLMLVKNVVYDASNAGFATVKFDIYVQK</sequence>
<dbReference type="Proteomes" id="UP000660024">
    <property type="component" value="Unassembled WGS sequence"/>
</dbReference>
<gene>
    <name evidence="1" type="ORF">I5M32_05185</name>
</gene>
<reference evidence="1 2" key="1">
    <citation type="submission" date="2020-12" db="EMBL/GenBank/DDBJ databases">
        <title>Bacterial novel species Pedobacter sp. SD-b isolated from soil.</title>
        <authorList>
            <person name="Jung H.-Y."/>
        </authorList>
    </citation>
    <scope>NUCLEOTIDE SEQUENCE [LARGE SCALE GENOMIC DNA]</scope>
    <source>
        <strain evidence="1 2">SD-b</strain>
    </source>
</reference>
<keyword evidence="2" id="KW-1185">Reference proteome</keyword>
<comment type="caution">
    <text evidence="1">The sequence shown here is derived from an EMBL/GenBank/DDBJ whole genome shotgun (WGS) entry which is preliminary data.</text>
</comment>
<proteinExistence type="predicted"/>